<feature type="region of interest" description="Disordered" evidence="1">
    <location>
        <begin position="46"/>
        <end position="69"/>
    </location>
</feature>
<protein>
    <submittedName>
        <fullName evidence="2">Gp33</fullName>
    </submittedName>
</protein>
<sequence length="120" mass="13557">MARKLTQNVFLPNPDSTMGPLVSFLAGEELPEWAQELVGDHVYEKPKEKAETRKGKIPNVPKKEEEPAEFEVPLAKASLPAWKSFAKKAYKLEGFPQNITREEVIAEILRVDPSLEIREA</sequence>
<evidence type="ECO:0000313" key="2">
    <source>
        <dbReference type="EMBL" id="ABF57487.1"/>
    </source>
</evidence>
<evidence type="ECO:0000313" key="3">
    <source>
        <dbReference type="Proteomes" id="UP000002414"/>
    </source>
</evidence>
<accession>A7IYA4</accession>
<reference evidence="2 3" key="1">
    <citation type="journal article" date="2008" name="Virology">
        <title>Genome sequence of the lytic bacteriophage P1201 from Corynebacterium glutamicum NCHU 87078: Evolutionary relationships to phages from Corynebacterineae.</title>
        <authorList>
            <person name="Chen C.L."/>
            <person name="Pan T.Y."/>
            <person name="Kan S.C."/>
            <person name="Kuan Y.C."/>
            <person name="Hong L.Y."/>
            <person name="Chiu K.R."/>
            <person name="Sheu C.S."/>
            <person name="Yang J.S."/>
            <person name="Hsu W.H."/>
            <person name="Hu H.Y."/>
        </authorList>
    </citation>
    <scope>NUCLEOTIDE SEQUENCE</scope>
</reference>
<dbReference type="KEGG" id="vg:5745482"/>
<dbReference type="Proteomes" id="UP000002414">
    <property type="component" value="Segment"/>
</dbReference>
<name>A7IYA4_9CAUD</name>
<dbReference type="RefSeq" id="YP_001468935.1">
    <property type="nucleotide sequence ID" value="NC_009816.1"/>
</dbReference>
<evidence type="ECO:0000256" key="1">
    <source>
        <dbReference type="SAM" id="MobiDB-lite"/>
    </source>
</evidence>
<keyword evidence="3" id="KW-1185">Reference proteome</keyword>
<dbReference type="GeneID" id="5745482"/>
<organism evidence="2 3">
    <name type="scientific">Corynebacterium phage P1201</name>
    <dbReference type="NCBI Taxonomy" id="384848"/>
    <lineage>
        <taxon>Viruses</taxon>
        <taxon>Duplodnaviria</taxon>
        <taxon>Heunggongvirae</taxon>
        <taxon>Uroviricota</taxon>
        <taxon>Caudoviricetes</taxon>
        <taxon>Zierdtviridae</taxon>
        <taxon>Toshachvirinae</taxon>
        <taxon>Chunghsingvirus</taxon>
        <taxon>Chunghsingvirus P1201</taxon>
        <taxon>Corynebacterium virus P1201</taxon>
    </lineage>
</organism>
<dbReference type="OrthoDB" id="33812at10239"/>
<dbReference type="EMBL" id="DQ499600">
    <property type="protein sequence ID" value="ABF57487.1"/>
    <property type="molecule type" value="Genomic_DNA"/>
</dbReference>
<proteinExistence type="predicted"/>